<evidence type="ECO:0000313" key="1">
    <source>
        <dbReference type="EMBL" id="MDY4378695.1"/>
    </source>
</evidence>
<comment type="caution">
    <text evidence="1">The sequence shown here is derived from an EMBL/GenBank/DDBJ whole genome shotgun (WGS) entry which is preliminary data.</text>
</comment>
<evidence type="ECO:0000313" key="2">
    <source>
        <dbReference type="Proteomes" id="UP001269968"/>
    </source>
</evidence>
<dbReference type="EMBL" id="JAXHOZ010000049">
    <property type="protein sequence ID" value="MDY4378695.1"/>
    <property type="molecule type" value="Genomic_DNA"/>
</dbReference>
<organism evidence="1 2">
    <name type="scientific">Pectobacterium brasiliense</name>
    <dbReference type="NCBI Taxonomy" id="180957"/>
    <lineage>
        <taxon>Bacteria</taxon>
        <taxon>Pseudomonadati</taxon>
        <taxon>Pseudomonadota</taxon>
        <taxon>Gammaproteobacteria</taxon>
        <taxon>Enterobacterales</taxon>
        <taxon>Pectobacteriaceae</taxon>
        <taxon>Pectobacterium</taxon>
    </lineage>
</organism>
<proteinExistence type="predicted"/>
<dbReference type="RefSeq" id="WP_039550687.1">
    <property type="nucleotide sequence ID" value="NZ_JAXHOZ010000049.1"/>
</dbReference>
<gene>
    <name evidence="1" type="ORF">SOV92_12765</name>
</gene>
<protein>
    <submittedName>
        <fullName evidence="1">Uncharacterized protein</fullName>
    </submittedName>
</protein>
<name>A0AAW9H5D5_9GAMM</name>
<reference evidence="1" key="1">
    <citation type="submission" date="2023-11" db="EMBL/GenBank/DDBJ databases">
        <title>Comparative genomics revealed phylogeny of phytopathogenic Pectobacterium aroidearum based on whole-genome sequencing and function of putative horizontal acquire islands in P. aroidearum PccS1.</title>
        <authorList>
            <person name="Fan J."/>
            <person name="Yang L."/>
        </authorList>
    </citation>
    <scope>NUCLEOTIDE SEQUENCE</scope>
    <source>
        <strain evidence="1">NJAU140</strain>
    </source>
</reference>
<sequence length="163" mass="18560">MGRITDELRDSPVLMKFVYLLSTELKSNPEYVMQVQRLTLDQSKPFMGLKGTHGLFGSKEWWENITQGKMRLLHRSGTITRTYVAGQDPSPVDNCFSLLLDDGSVIEESIYSHIDDEDKKLFRPGARVDIVYALDELKRTSANGDKYYSDIVLEIAISLQPIK</sequence>
<dbReference type="AlphaFoldDB" id="A0AAW9H5D5"/>
<dbReference type="Proteomes" id="UP001269968">
    <property type="component" value="Unassembled WGS sequence"/>
</dbReference>
<accession>A0AAW9H5D5</accession>